<protein>
    <submittedName>
        <fullName evidence="7">Serine protease inhibitor</fullName>
    </submittedName>
</protein>
<evidence type="ECO:0000256" key="3">
    <source>
        <dbReference type="ARBA" id="ARBA00022900"/>
    </source>
</evidence>
<feature type="chain" id="PRO_5006034876" evidence="5">
    <location>
        <begin position="22"/>
        <end position="405"/>
    </location>
</feature>
<keyword evidence="5" id="KW-0732">Signal</keyword>
<dbReference type="GO" id="GO:0004867">
    <property type="term" value="F:serine-type endopeptidase inhibitor activity"/>
    <property type="evidence" value="ECO:0007669"/>
    <property type="project" value="UniProtKB-KW"/>
</dbReference>
<keyword evidence="2" id="KW-0646">Protease inhibitor</keyword>
<evidence type="ECO:0000256" key="4">
    <source>
        <dbReference type="RuleBase" id="RU000411"/>
    </source>
</evidence>
<dbReference type="InterPro" id="IPR042185">
    <property type="entry name" value="Serpin_sf_2"/>
</dbReference>
<dbReference type="GO" id="GO:0005615">
    <property type="term" value="C:extracellular space"/>
    <property type="evidence" value="ECO:0007669"/>
    <property type="project" value="InterPro"/>
</dbReference>
<dbReference type="InterPro" id="IPR042178">
    <property type="entry name" value="Serpin_sf_1"/>
</dbReference>
<keyword evidence="3" id="KW-0722">Serine protease inhibitor</keyword>
<reference evidence="7" key="1">
    <citation type="submission" date="2015-04" db="EMBL/GenBank/DDBJ databases">
        <title>Serine protease inhibitor from the hornfaced bee Osmia cornifrons exhibits antimicrobial activity.</title>
        <authorList>
            <person name="Lee K.Y."/>
            <person name="Yoon H.J."/>
            <person name="Jin B.R."/>
        </authorList>
    </citation>
    <scope>NUCLEOTIDE SEQUENCE</scope>
</reference>
<feature type="domain" description="Serpin" evidence="6">
    <location>
        <begin position="40"/>
        <end position="403"/>
    </location>
</feature>
<organism evidence="7">
    <name type="scientific">Osmia cornifrons</name>
    <dbReference type="NCBI Taxonomy" id="124289"/>
    <lineage>
        <taxon>Eukaryota</taxon>
        <taxon>Metazoa</taxon>
        <taxon>Ecdysozoa</taxon>
        <taxon>Arthropoda</taxon>
        <taxon>Hexapoda</taxon>
        <taxon>Insecta</taxon>
        <taxon>Pterygota</taxon>
        <taxon>Neoptera</taxon>
        <taxon>Endopterygota</taxon>
        <taxon>Hymenoptera</taxon>
        <taxon>Apocrita</taxon>
        <taxon>Aculeata</taxon>
        <taxon>Apoidea</taxon>
        <taxon>Anthophila</taxon>
        <taxon>Megachilidae</taxon>
        <taxon>Megachilinae</taxon>
        <taxon>Osmia</taxon>
    </lineage>
</organism>
<dbReference type="PANTHER" id="PTHR11461">
    <property type="entry name" value="SERINE PROTEASE INHIBITOR, SERPIN"/>
    <property type="match status" value="1"/>
</dbReference>
<dbReference type="EMBL" id="KR140160">
    <property type="protein sequence ID" value="ALF44673.1"/>
    <property type="molecule type" value="mRNA"/>
</dbReference>
<dbReference type="InterPro" id="IPR023796">
    <property type="entry name" value="Serpin_dom"/>
</dbReference>
<dbReference type="SMART" id="SM00093">
    <property type="entry name" value="SERPIN"/>
    <property type="match status" value="1"/>
</dbReference>
<accession>A0A0N9EI66</accession>
<dbReference type="Gene3D" id="3.30.497.10">
    <property type="entry name" value="Antithrombin, subunit I, domain 2"/>
    <property type="match status" value="1"/>
</dbReference>
<dbReference type="Gene3D" id="2.30.39.10">
    <property type="entry name" value="Alpha-1-antitrypsin, domain 1"/>
    <property type="match status" value="1"/>
</dbReference>
<sequence>MSILKKSFLSVCLVLLTMAKAENNTQAFRAVSEGINQFSSSLYQSELEENHGNIIMSPLSAAVVLAMAAFGARGETEKQLKKVLHIPSPDTLGTSGYQSLIENLNNVTVAKLLLANKVYAAEKFSVKPAYIELTEKYFHSVTQLVNFAKSEEAANTINTWVQQNTNDRIKEIVNSGDLNAMTAMVLVNAVYFKGQWEDKFDPENTEERPFHVNENTVKNVSTMFRSGSYLYGELSNFNAKFVLLPYKDNELSMIIILPNEINGLAEVEKKLQNTNIMDILNQGHEREVELYLPKFKIESKIELNEPLNKLGLTDMFTSRANFSGIADDNLFVSKVVQKAFIEVNEEGSEAAAATAVHIVPFFLAVPTEFTVDRPFFYNIVKLSQGDSNAATATTLFTGHVNEPKV</sequence>
<dbReference type="CDD" id="cd19601">
    <property type="entry name" value="serpin42Da-like"/>
    <property type="match status" value="1"/>
</dbReference>
<dbReference type="PANTHER" id="PTHR11461:SF211">
    <property type="entry name" value="GH10112P-RELATED"/>
    <property type="match status" value="1"/>
</dbReference>
<feature type="signal peptide" evidence="5">
    <location>
        <begin position="1"/>
        <end position="21"/>
    </location>
</feature>
<dbReference type="InterPro" id="IPR023795">
    <property type="entry name" value="Serpin_CS"/>
</dbReference>
<evidence type="ECO:0000259" key="6">
    <source>
        <dbReference type="SMART" id="SM00093"/>
    </source>
</evidence>
<dbReference type="InterPro" id="IPR000215">
    <property type="entry name" value="Serpin_fam"/>
</dbReference>
<dbReference type="Pfam" id="PF00079">
    <property type="entry name" value="Serpin"/>
    <property type="match status" value="1"/>
</dbReference>
<dbReference type="PROSITE" id="PS00284">
    <property type="entry name" value="SERPIN"/>
    <property type="match status" value="1"/>
</dbReference>
<evidence type="ECO:0000256" key="2">
    <source>
        <dbReference type="ARBA" id="ARBA00022690"/>
    </source>
</evidence>
<evidence type="ECO:0000256" key="1">
    <source>
        <dbReference type="ARBA" id="ARBA00009500"/>
    </source>
</evidence>
<dbReference type="InterPro" id="IPR036186">
    <property type="entry name" value="Serpin_sf"/>
</dbReference>
<evidence type="ECO:0000256" key="5">
    <source>
        <dbReference type="SAM" id="SignalP"/>
    </source>
</evidence>
<name>A0A0N9EI66_9HYME</name>
<comment type="similarity">
    <text evidence="1 4">Belongs to the serpin family.</text>
</comment>
<dbReference type="AlphaFoldDB" id="A0A0N9EI66"/>
<dbReference type="SUPFAM" id="SSF56574">
    <property type="entry name" value="Serpins"/>
    <property type="match status" value="1"/>
</dbReference>
<evidence type="ECO:0000313" key="7">
    <source>
        <dbReference type="EMBL" id="ALF44673.1"/>
    </source>
</evidence>
<proteinExistence type="evidence at transcript level"/>